<dbReference type="EC" id="4.2.3.-" evidence="4"/>
<dbReference type="SFLD" id="SFLDG01020">
    <property type="entry name" value="Terpene_Cyclase_Like_2"/>
    <property type="match status" value="1"/>
</dbReference>
<name>A0A9P8UJR3_9PEZI</name>
<dbReference type="GO" id="GO:0010333">
    <property type="term" value="F:terpene synthase activity"/>
    <property type="evidence" value="ECO:0007669"/>
    <property type="project" value="InterPro"/>
</dbReference>
<dbReference type="InterPro" id="IPR034686">
    <property type="entry name" value="Terpene_cyclase-like_2"/>
</dbReference>
<evidence type="ECO:0000313" key="6">
    <source>
        <dbReference type="Proteomes" id="UP000758603"/>
    </source>
</evidence>
<dbReference type="InterPro" id="IPR008949">
    <property type="entry name" value="Isoprenoid_synthase_dom_sf"/>
</dbReference>
<evidence type="ECO:0000256" key="2">
    <source>
        <dbReference type="ARBA" id="ARBA00006333"/>
    </source>
</evidence>
<dbReference type="Gene3D" id="1.10.600.10">
    <property type="entry name" value="Farnesyl Diphosphate Synthase"/>
    <property type="match status" value="1"/>
</dbReference>
<dbReference type="OrthoDB" id="6486656at2759"/>
<dbReference type="RefSeq" id="XP_045957792.1">
    <property type="nucleotide sequence ID" value="XM_046105535.1"/>
</dbReference>
<evidence type="ECO:0000256" key="4">
    <source>
        <dbReference type="RuleBase" id="RU366034"/>
    </source>
</evidence>
<dbReference type="SFLD" id="SFLDS00005">
    <property type="entry name" value="Isoprenoid_Synthase_Type_I"/>
    <property type="match status" value="1"/>
</dbReference>
<evidence type="ECO:0000313" key="5">
    <source>
        <dbReference type="EMBL" id="KAH6653515.1"/>
    </source>
</evidence>
<protein>
    <recommendedName>
        <fullName evidence="4">Terpene synthase</fullName>
        <ecNumber evidence="4">4.2.3.-</ecNumber>
    </recommendedName>
</protein>
<keyword evidence="4" id="KW-0456">Lyase</keyword>
<dbReference type="GO" id="GO:0008299">
    <property type="term" value="P:isoprenoid biosynthetic process"/>
    <property type="evidence" value="ECO:0007669"/>
    <property type="project" value="UniProtKB-ARBA"/>
</dbReference>
<proteinExistence type="inferred from homology"/>
<dbReference type="EMBL" id="JAGPXC010000005">
    <property type="protein sequence ID" value="KAH6653515.1"/>
    <property type="molecule type" value="Genomic_DNA"/>
</dbReference>
<dbReference type="GO" id="GO:0046872">
    <property type="term" value="F:metal ion binding"/>
    <property type="evidence" value="ECO:0007669"/>
    <property type="project" value="UniProtKB-KW"/>
</dbReference>
<evidence type="ECO:0000256" key="1">
    <source>
        <dbReference type="ARBA" id="ARBA00001946"/>
    </source>
</evidence>
<organism evidence="5 6">
    <name type="scientific">Truncatella angustata</name>
    <dbReference type="NCBI Taxonomy" id="152316"/>
    <lineage>
        <taxon>Eukaryota</taxon>
        <taxon>Fungi</taxon>
        <taxon>Dikarya</taxon>
        <taxon>Ascomycota</taxon>
        <taxon>Pezizomycotina</taxon>
        <taxon>Sordariomycetes</taxon>
        <taxon>Xylariomycetidae</taxon>
        <taxon>Amphisphaeriales</taxon>
        <taxon>Sporocadaceae</taxon>
        <taxon>Truncatella</taxon>
    </lineage>
</organism>
<keyword evidence="6" id="KW-1185">Reference proteome</keyword>
<dbReference type="Proteomes" id="UP000758603">
    <property type="component" value="Unassembled WGS sequence"/>
</dbReference>
<dbReference type="PANTHER" id="PTHR35201:SF4">
    <property type="entry name" value="BETA-PINACENE SYNTHASE-RELATED"/>
    <property type="match status" value="1"/>
</dbReference>
<sequence length="364" mass="41893">MAKFIRLPDLEAGWRWPRQVNIHTADIKQECLDWVSSFGAFTPQAQKAFDKCNFNLLAGLMYPRLDREQLRCTCDVINLFFIFDEHSDISEPADVWNQVDILMDALRNPEMPRPAGEWVGGEIARQFWIRVAGISTRSFQQRFLASWEKYLKGTAQQAEDRFRSHIRTVPSYLEVRRQTIGVMPSLAFFQMEMNLPDEVLTHPTIRALETLAVDLTIIANDVLSYNKEQASGDDGHNLISIIMKECRFSLQEAIDWAARIHAKLVQQFNQAVLVVRRWGGLVDLDIQIYVDGIAQWVGANVQWSFESERYFGKHGLEIKESRILELLPSKVEARVETGPFVVNNLLSRGPDDIFPEVFEMVRGF</sequence>
<keyword evidence="3 4" id="KW-0460">Magnesium</keyword>
<accession>A0A9P8UJR3</accession>
<reference evidence="5" key="1">
    <citation type="journal article" date="2021" name="Nat. Commun.">
        <title>Genetic determinants of endophytism in the Arabidopsis root mycobiome.</title>
        <authorList>
            <person name="Mesny F."/>
            <person name="Miyauchi S."/>
            <person name="Thiergart T."/>
            <person name="Pickel B."/>
            <person name="Atanasova L."/>
            <person name="Karlsson M."/>
            <person name="Huettel B."/>
            <person name="Barry K.W."/>
            <person name="Haridas S."/>
            <person name="Chen C."/>
            <person name="Bauer D."/>
            <person name="Andreopoulos W."/>
            <person name="Pangilinan J."/>
            <person name="LaButti K."/>
            <person name="Riley R."/>
            <person name="Lipzen A."/>
            <person name="Clum A."/>
            <person name="Drula E."/>
            <person name="Henrissat B."/>
            <person name="Kohler A."/>
            <person name="Grigoriev I.V."/>
            <person name="Martin F.M."/>
            <person name="Hacquard S."/>
        </authorList>
    </citation>
    <scope>NUCLEOTIDE SEQUENCE</scope>
    <source>
        <strain evidence="5">MPI-SDFR-AT-0073</strain>
    </source>
</reference>
<comment type="similarity">
    <text evidence="2 4">Belongs to the terpene synthase family.</text>
</comment>
<dbReference type="AlphaFoldDB" id="A0A9P8UJR3"/>
<gene>
    <name evidence="5" type="ORF">BKA67DRAFT_625575</name>
</gene>
<comment type="caution">
    <text evidence="5">The sequence shown here is derived from an EMBL/GenBank/DDBJ whole genome shotgun (WGS) entry which is preliminary data.</text>
</comment>
<dbReference type="PANTHER" id="PTHR35201">
    <property type="entry name" value="TERPENE SYNTHASE"/>
    <property type="match status" value="1"/>
</dbReference>
<dbReference type="SUPFAM" id="SSF48576">
    <property type="entry name" value="Terpenoid synthases"/>
    <property type="match status" value="1"/>
</dbReference>
<dbReference type="Pfam" id="PF19086">
    <property type="entry name" value="Terpene_syn_C_2"/>
    <property type="match status" value="1"/>
</dbReference>
<evidence type="ECO:0000256" key="3">
    <source>
        <dbReference type="ARBA" id="ARBA00022842"/>
    </source>
</evidence>
<comment type="cofactor">
    <cofactor evidence="1 4">
        <name>Mg(2+)</name>
        <dbReference type="ChEBI" id="CHEBI:18420"/>
    </cofactor>
</comment>
<dbReference type="GeneID" id="70134426"/>
<keyword evidence="4" id="KW-0479">Metal-binding</keyword>